<sequence length="134" mass="15509">MLFLHSASYGIRFSRLGFTVGCIWLQIAHRTAKRNIVVIEACRFRFPLSRRFSAHFIVFLRIVGPCVNCKLSYLIVRLYEQPPTIIRCSTFRFAALRGTQAVNDEECARDCRTESWNGQPHHKAFTVQNDVSRT</sequence>
<comment type="caution">
    <text evidence="1">The sequence shown here is derived from an EMBL/GenBank/DDBJ whole genome shotgun (WGS) entry which is preliminary data.</text>
</comment>
<keyword evidence="2" id="KW-1185">Reference proteome</keyword>
<dbReference type="AlphaFoldDB" id="A0A0B2W6H5"/>
<dbReference type="EMBL" id="JPKZ01000163">
    <property type="protein sequence ID" value="KHN88865.1"/>
    <property type="molecule type" value="Genomic_DNA"/>
</dbReference>
<feature type="non-terminal residue" evidence="1">
    <location>
        <position position="134"/>
    </location>
</feature>
<protein>
    <submittedName>
        <fullName evidence="1">Uncharacterized protein</fullName>
    </submittedName>
</protein>
<evidence type="ECO:0000313" key="2">
    <source>
        <dbReference type="Proteomes" id="UP000031036"/>
    </source>
</evidence>
<gene>
    <name evidence="1" type="ORF">Tcan_01355</name>
</gene>
<organism evidence="1 2">
    <name type="scientific">Toxocara canis</name>
    <name type="common">Canine roundworm</name>
    <dbReference type="NCBI Taxonomy" id="6265"/>
    <lineage>
        <taxon>Eukaryota</taxon>
        <taxon>Metazoa</taxon>
        <taxon>Ecdysozoa</taxon>
        <taxon>Nematoda</taxon>
        <taxon>Chromadorea</taxon>
        <taxon>Rhabditida</taxon>
        <taxon>Spirurina</taxon>
        <taxon>Ascaridomorpha</taxon>
        <taxon>Ascaridoidea</taxon>
        <taxon>Toxocaridae</taxon>
        <taxon>Toxocara</taxon>
    </lineage>
</organism>
<evidence type="ECO:0000313" key="1">
    <source>
        <dbReference type="EMBL" id="KHN88865.1"/>
    </source>
</evidence>
<proteinExistence type="predicted"/>
<reference evidence="1 2" key="1">
    <citation type="submission" date="2014-11" db="EMBL/GenBank/DDBJ databases">
        <title>Genetic blueprint of the zoonotic pathogen Toxocara canis.</title>
        <authorList>
            <person name="Zhu X.-Q."/>
            <person name="Korhonen P.K."/>
            <person name="Cai H."/>
            <person name="Young N.D."/>
            <person name="Nejsum P."/>
            <person name="von Samson-Himmelstjerna G."/>
            <person name="Boag P.R."/>
            <person name="Tan P."/>
            <person name="Li Q."/>
            <person name="Min J."/>
            <person name="Yang Y."/>
            <person name="Wang X."/>
            <person name="Fang X."/>
            <person name="Hall R.S."/>
            <person name="Hofmann A."/>
            <person name="Sternberg P.W."/>
            <person name="Jex A.R."/>
            <person name="Gasser R.B."/>
        </authorList>
    </citation>
    <scope>NUCLEOTIDE SEQUENCE [LARGE SCALE GENOMIC DNA]</scope>
    <source>
        <strain evidence="1">PN_DK_2014</strain>
    </source>
</reference>
<name>A0A0B2W6H5_TOXCA</name>
<dbReference type="Proteomes" id="UP000031036">
    <property type="component" value="Unassembled WGS sequence"/>
</dbReference>
<accession>A0A0B2W6H5</accession>